<evidence type="ECO:0000256" key="1">
    <source>
        <dbReference type="SAM" id="Phobius"/>
    </source>
</evidence>
<keyword evidence="1" id="KW-0812">Transmembrane</keyword>
<feature type="transmembrane region" description="Helical" evidence="1">
    <location>
        <begin position="324"/>
        <end position="345"/>
    </location>
</feature>
<gene>
    <name evidence="2" type="ORF">IBL28_13120</name>
</gene>
<feature type="transmembrane region" description="Helical" evidence="1">
    <location>
        <begin position="351"/>
        <end position="373"/>
    </location>
</feature>
<feature type="transmembrane region" description="Helical" evidence="1">
    <location>
        <begin position="114"/>
        <end position="134"/>
    </location>
</feature>
<dbReference type="Pfam" id="PF18940">
    <property type="entry name" value="DUF5687"/>
    <property type="match status" value="1"/>
</dbReference>
<feature type="transmembrane region" description="Helical" evidence="1">
    <location>
        <begin position="253"/>
        <end position="269"/>
    </location>
</feature>
<protein>
    <submittedName>
        <fullName evidence="2">Uncharacterized protein</fullName>
    </submittedName>
</protein>
<proteinExistence type="predicted"/>
<feature type="transmembrane region" description="Helical" evidence="1">
    <location>
        <begin position="281"/>
        <end position="303"/>
    </location>
</feature>
<dbReference type="EMBL" id="JACVDC010000040">
    <property type="protein sequence ID" value="MBC9796915.1"/>
    <property type="molecule type" value="Genomic_DNA"/>
</dbReference>
<comment type="caution">
    <text evidence="2">The sequence shown here is derived from an EMBL/GenBank/DDBJ whole genome shotgun (WGS) entry which is preliminary data.</text>
</comment>
<feature type="transmembrane region" description="Helical" evidence="1">
    <location>
        <begin position="146"/>
        <end position="169"/>
    </location>
</feature>
<dbReference type="Proteomes" id="UP000653730">
    <property type="component" value="Unassembled WGS sequence"/>
</dbReference>
<feature type="transmembrane region" description="Helical" evidence="1">
    <location>
        <begin position="80"/>
        <end position="102"/>
    </location>
</feature>
<sequence>MGFLAVYFILSFLLLGIGLYPLLAELYPGIEPLASVNRLVVYWLGADLLARFFIQALPVIGIKSLLILPVPKRKVVHYLLLRSLFSFFNLFPLLVIVPFGIYGVMHGGYNPVRILAWGVCMMSLVVGVNYFNLLVKKRFAGKIRTFLPFIVVGVVLVVLEYLGILQLGIWTGALLDSLVAHPYLAVVSLCIPVFLYWWNYRELHHHFYLDASLESSKEQTRTSEMGWVRRFGDIAPFLQLDLKLIWRNKRPRSTVWLALLFVAYGLMIYPNPSNQDMPGWYVFVGVFISGVFMMNFGQFVPAWDSSYYSMMMAQNIPLKKYLSSKAALMTFSVVVLYLLSLPYVYFGWDILVLNTACALYNIGINIPVLLYTGGYNKKRIELDKSPFLNYQGTGAVQFIMILPLLILPVLIWYLCYKFISFDAASSVLALIGIAGIMARDGLMARIVSLYRKKKYVAINGFKERND</sequence>
<dbReference type="InterPro" id="IPR043742">
    <property type="entry name" value="DUF5687"/>
</dbReference>
<keyword evidence="3" id="KW-1185">Reference proteome</keyword>
<feature type="transmembrane region" description="Helical" evidence="1">
    <location>
        <begin position="181"/>
        <end position="198"/>
    </location>
</feature>
<keyword evidence="1" id="KW-1133">Transmembrane helix</keyword>
<feature type="transmembrane region" description="Helical" evidence="1">
    <location>
        <begin position="48"/>
        <end position="68"/>
    </location>
</feature>
<dbReference type="AlphaFoldDB" id="A0A926Q4I1"/>
<reference evidence="2 3" key="1">
    <citation type="submission" date="2020-09" db="EMBL/GenBank/DDBJ databases">
        <title>Sinomicrobium weinanense sp. nov., a halophilic bacteria isolated from saline-alkali soil.</title>
        <authorList>
            <person name="Wu P."/>
            <person name="Ren H."/>
            <person name="Mei Y."/>
            <person name="Liang Y."/>
            <person name="Chen Z."/>
        </authorList>
    </citation>
    <scope>NUCLEOTIDE SEQUENCE [LARGE SCALE GENOMIC DNA]</scope>
    <source>
        <strain evidence="2 3">FJxs</strain>
    </source>
</reference>
<accession>A0A926Q4I1</accession>
<evidence type="ECO:0000313" key="2">
    <source>
        <dbReference type="EMBL" id="MBC9796915.1"/>
    </source>
</evidence>
<evidence type="ECO:0000313" key="3">
    <source>
        <dbReference type="Proteomes" id="UP000653730"/>
    </source>
</evidence>
<keyword evidence="1" id="KW-0472">Membrane</keyword>
<organism evidence="2 3">
    <name type="scientific">Sinomicrobium weinanense</name>
    <dbReference type="NCBI Taxonomy" id="2842200"/>
    <lineage>
        <taxon>Bacteria</taxon>
        <taxon>Pseudomonadati</taxon>
        <taxon>Bacteroidota</taxon>
        <taxon>Flavobacteriia</taxon>
        <taxon>Flavobacteriales</taxon>
        <taxon>Flavobacteriaceae</taxon>
        <taxon>Sinomicrobium</taxon>
    </lineage>
</organism>
<feature type="transmembrane region" description="Helical" evidence="1">
    <location>
        <begin position="394"/>
        <end position="413"/>
    </location>
</feature>
<name>A0A926Q4I1_9FLAO</name>
<feature type="transmembrane region" description="Helical" evidence="1">
    <location>
        <begin position="419"/>
        <end position="438"/>
    </location>
</feature>